<feature type="domain" description="PilZ" evidence="1">
    <location>
        <begin position="4"/>
        <end position="95"/>
    </location>
</feature>
<keyword evidence="3" id="KW-1185">Reference proteome</keyword>
<protein>
    <submittedName>
        <fullName evidence="2">Type IV pilus assembly PilZ</fullName>
    </submittedName>
</protein>
<dbReference type="GO" id="GO:0035438">
    <property type="term" value="F:cyclic-di-GMP binding"/>
    <property type="evidence" value="ECO:0007669"/>
    <property type="project" value="InterPro"/>
</dbReference>
<dbReference type="EMBL" id="CP002209">
    <property type="protein sequence ID" value="ADN76067.1"/>
    <property type="molecule type" value="Genomic_DNA"/>
</dbReference>
<name>E1SSN8_FERBD</name>
<dbReference type="InterPro" id="IPR009875">
    <property type="entry name" value="PilZ_domain"/>
</dbReference>
<sequence length="108" mass="12174">MVTLEVQFDSLAQLFRAYMPFVRHGGLFFVSSHEYQLGDWVEARYRLPESAEWHEFGGKVVWINPLGSQGGRPPGVGIAFGDEQNPHKPRIEQLLADQLGSNQLTSTM</sequence>
<dbReference type="AlphaFoldDB" id="E1SSN8"/>
<proteinExistence type="predicted"/>
<dbReference type="Proteomes" id="UP000006683">
    <property type="component" value="Chromosome"/>
</dbReference>
<gene>
    <name evidence="2" type="ordered locus">Fbal_1864</name>
</gene>
<dbReference type="Gene3D" id="2.40.10.220">
    <property type="entry name" value="predicted glycosyltransferase like domains"/>
    <property type="match status" value="1"/>
</dbReference>
<dbReference type="RefSeq" id="WP_013345373.1">
    <property type="nucleotide sequence ID" value="NC_014541.1"/>
</dbReference>
<dbReference type="OrthoDB" id="5296245at2"/>
<evidence type="ECO:0000313" key="3">
    <source>
        <dbReference type="Proteomes" id="UP000006683"/>
    </source>
</evidence>
<dbReference type="HOGENOM" id="CLU_147899_0_0_6"/>
<evidence type="ECO:0000259" key="1">
    <source>
        <dbReference type="Pfam" id="PF07238"/>
    </source>
</evidence>
<dbReference type="Pfam" id="PF07238">
    <property type="entry name" value="PilZ"/>
    <property type="match status" value="1"/>
</dbReference>
<dbReference type="eggNOG" id="COG3215">
    <property type="taxonomic scope" value="Bacteria"/>
</dbReference>
<dbReference type="KEGG" id="fbl:Fbal_1864"/>
<dbReference type="GeneID" id="67182069"/>
<reference evidence="2 3" key="1">
    <citation type="journal article" date="2010" name="Stand. Genomic Sci.">
        <title>Complete genome sequence of Ferrimonas balearica type strain (PAT).</title>
        <authorList>
            <person name="Nolan M."/>
            <person name="Sikorski J."/>
            <person name="Davenport K."/>
            <person name="Lucas S."/>
            <person name="Glavina Del Rio T."/>
            <person name="Tice H."/>
            <person name="Cheng J."/>
            <person name="Goodwin L."/>
            <person name="Pitluck S."/>
            <person name="Liolios K."/>
            <person name="Ivanova N."/>
            <person name="Mavromatis K."/>
            <person name="Ovchinnikova G."/>
            <person name="Pati A."/>
            <person name="Chen A."/>
            <person name="Palaniappan K."/>
            <person name="Land M."/>
            <person name="Hauser L."/>
            <person name="Chang Y."/>
            <person name="Jeffries C."/>
            <person name="Tapia R."/>
            <person name="Brettin T."/>
            <person name="Detter J."/>
            <person name="Han C."/>
            <person name="Yasawong M."/>
            <person name="Rohde M."/>
            <person name="Tindall B."/>
            <person name="Goker M."/>
            <person name="Woyke T."/>
            <person name="Bristow J."/>
            <person name="Eisen J."/>
            <person name="Markowitz V."/>
            <person name="Hugenholtz P."/>
            <person name="Kyrpides N."/>
            <person name="Klenk H."/>
            <person name="Lapidus A."/>
        </authorList>
    </citation>
    <scope>NUCLEOTIDE SEQUENCE [LARGE SCALE GENOMIC DNA]</scope>
    <source>
        <strain evidence="3">DSM 9799 / CCM 4581 / KCTC 23876 / PAT</strain>
    </source>
</reference>
<organism evidence="2 3">
    <name type="scientific">Ferrimonas balearica (strain DSM 9799 / CCM 4581 / KCTC 23876 / PAT)</name>
    <dbReference type="NCBI Taxonomy" id="550540"/>
    <lineage>
        <taxon>Bacteria</taxon>
        <taxon>Pseudomonadati</taxon>
        <taxon>Pseudomonadota</taxon>
        <taxon>Gammaproteobacteria</taxon>
        <taxon>Alteromonadales</taxon>
        <taxon>Ferrimonadaceae</taxon>
        <taxon>Ferrimonas</taxon>
    </lineage>
</organism>
<dbReference type="STRING" id="550540.Fbal_1864"/>
<evidence type="ECO:0000313" key="2">
    <source>
        <dbReference type="EMBL" id="ADN76067.1"/>
    </source>
</evidence>
<accession>E1SSN8</accession>